<keyword evidence="1" id="KW-1133">Transmembrane helix</keyword>
<comment type="caution">
    <text evidence="2">The sequence shown here is derived from an EMBL/GenBank/DDBJ whole genome shotgun (WGS) entry which is preliminary data.</text>
</comment>
<protein>
    <recommendedName>
        <fullName evidence="4">Protein TRANSPARENT TESTA 12</fullName>
    </recommendedName>
</protein>
<reference evidence="2 3" key="1">
    <citation type="submission" date="2022-03" db="EMBL/GenBank/DDBJ databases">
        <authorList>
            <person name="Nunn A."/>
            <person name="Chopra R."/>
            <person name="Nunn A."/>
            <person name="Contreras Garrido A."/>
        </authorList>
    </citation>
    <scope>NUCLEOTIDE SEQUENCE [LARGE SCALE GENOMIC DNA]</scope>
</reference>
<accession>A0AAU9RKR4</accession>
<evidence type="ECO:0008006" key="4">
    <source>
        <dbReference type="Google" id="ProtNLM"/>
    </source>
</evidence>
<keyword evidence="3" id="KW-1185">Reference proteome</keyword>
<name>A0AAU9RKR4_THLAR</name>
<evidence type="ECO:0000313" key="3">
    <source>
        <dbReference type="Proteomes" id="UP000836841"/>
    </source>
</evidence>
<organism evidence="2 3">
    <name type="scientific">Thlaspi arvense</name>
    <name type="common">Field penny-cress</name>
    <dbReference type="NCBI Taxonomy" id="13288"/>
    <lineage>
        <taxon>Eukaryota</taxon>
        <taxon>Viridiplantae</taxon>
        <taxon>Streptophyta</taxon>
        <taxon>Embryophyta</taxon>
        <taxon>Tracheophyta</taxon>
        <taxon>Spermatophyta</taxon>
        <taxon>Magnoliopsida</taxon>
        <taxon>eudicotyledons</taxon>
        <taxon>Gunneridae</taxon>
        <taxon>Pentapetalae</taxon>
        <taxon>rosids</taxon>
        <taxon>malvids</taxon>
        <taxon>Brassicales</taxon>
        <taxon>Brassicaceae</taxon>
        <taxon>Thlaspideae</taxon>
        <taxon>Thlaspi</taxon>
    </lineage>
</organism>
<dbReference type="PANTHER" id="PTHR11206">
    <property type="entry name" value="MULTIDRUG RESISTANCE PROTEIN"/>
    <property type="match status" value="1"/>
</dbReference>
<gene>
    <name evidence="2" type="ORF">TAV2_LOCUS4792</name>
</gene>
<dbReference type="AlphaFoldDB" id="A0AAU9RKR4"/>
<sequence>MNYWEWRALWRRYAGKPSEPGTFMDCSVPMLHPYFALVPLRLSPLEASGQPSGVAELSGVLALWMLPLHFSFAFQFPLQRFLQSQLKMGVIAWVSLAALLVHLFVTWLFVYTLKLNVIGVAVTLNFSWWALAVGLFGYTVLGGCPLTWTGFSIEAFSGLWEFVKLSAASGLENWYYRVLILMTGNLKNAEIAVDALSICMNINGWEMMIPLAFFAGTGYCFHNPIFMNKSPPCVPLQEGFLLEVGCRALDRVTSVH</sequence>
<keyword evidence="1" id="KW-0812">Transmembrane</keyword>
<dbReference type="EMBL" id="CAJVSB020000192">
    <property type="protein sequence ID" value="CAH2042816.1"/>
    <property type="molecule type" value="Genomic_DNA"/>
</dbReference>
<evidence type="ECO:0000313" key="2">
    <source>
        <dbReference type="EMBL" id="CAH2042816.1"/>
    </source>
</evidence>
<feature type="transmembrane region" description="Helical" evidence="1">
    <location>
        <begin position="117"/>
        <end position="141"/>
    </location>
</feature>
<keyword evidence="1" id="KW-0472">Membrane</keyword>
<evidence type="ECO:0000256" key="1">
    <source>
        <dbReference type="SAM" id="Phobius"/>
    </source>
</evidence>
<dbReference type="Proteomes" id="UP000836841">
    <property type="component" value="Unassembled WGS sequence"/>
</dbReference>
<feature type="transmembrane region" description="Helical" evidence="1">
    <location>
        <begin position="90"/>
        <end position="111"/>
    </location>
</feature>
<proteinExistence type="predicted"/>